<keyword evidence="3" id="KW-1185">Reference proteome</keyword>
<dbReference type="Proteomes" id="UP000003195">
    <property type="component" value="Unassembled WGS sequence"/>
</dbReference>
<dbReference type="PANTHER" id="PTHR42983">
    <property type="entry name" value="DINITROGENASE IRON-MOLYBDENUM COFACTOR PROTEIN-RELATED"/>
    <property type="match status" value="1"/>
</dbReference>
<accession>E2ZC27</accession>
<dbReference type="AlphaFoldDB" id="E2ZC27"/>
<gene>
    <name evidence="2" type="ORF">HMPREF9429_01197</name>
</gene>
<proteinExistence type="predicted"/>
<sequence length="123" mass="13203">MLMKIAVPYEDGKVFQHFGRAREIKLYTVENGAVTAAHLVANEAEGHGAVTRLLKELGVNIVICGNIGGCAQKAVRESGMELYAGVIARADDAVNAFLSNNLAYDPEVGCHEFDDDPNHTCQG</sequence>
<dbReference type="InterPro" id="IPR003731">
    <property type="entry name" value="Di-Nase_FeMo-co_biosynth"/>
</dbReference>
<dbReference type="Pfam" id="PF02579">
    <property type="entry name" value="Nitro_FeMo-Co"/>
    <property type="match status" value="1"/>
</dbReference>
<reference evidence="2 3" key="1">
    <citation type="submission" date="2010-08" db="EMBL/GenBank/DDBJ databases">
        <authorList>
            <person name="Weinstock G."/>
            <person name="Sodergren E."/>
            <person name="Clifton S."/>
            <person name="Fulton L."/>
            <person name="Fulton B."/>
            <person name="Courtney L."/>
            <person name="Fronick C."/>
            <person name="Harrison M."/>
            <person name="Strong C."/>
            <person name="Farmer C."/>
            <person name="Delahaunty K."/>
            <person name="Markovic C."/>
            <person name="Hall O."/>
            <person name="Minx P."/>
            <person name="Tomlinson C."/>
            <person name="Mitreva M."/>
            <person name="Hou S."/>
            <person name="Chen J."/>
            <person name="Wollam A."/>
            <person name="Pepin K.H."/>
            <person name="Johnson M."/>
            <person name="Bhonagiri V."/>
            <person name="Zhang X."/>
            <person name="Suruliraj S."/>
            <person name="Warren W."/>
            <person name="Chinwalla A."/>
            <person name="Mardis E.R."/>
            <person name="Wilson R.K."/>
        </authorList>
    </citation>
    <scope>NUCLEOTIDE SEQUENCE [LARGE SCALE GENOMIC DNA]</scope>
    <source>
        <strain evidence="2 3">F0359</strain>
    </source>
</reference>
<dbReference type="EMBL" id="AECS01000037">
    <property type="protein sequence ID" value="EFQ04014.1"/>
    <property type="molecule type" value="Genomic_DNA"/>
</dbReference>
<dbReference type="PANTHER" id="PTHR42983:SF1">
    <property type="entry name" value="IRON-MOLYBDENUM PROTEIN"/>
    <property type="match status" value="1"/>
</dbReference>
<dbReference type="SUPFAM" id="SSF53146">
    <property type="entry name" value="Nitrogenase accessory factor-like"/>
    <property type="match status" value="1"/>
</dbReference>
<feature type="domain" description="Dinitrogenase iron-molybdenum cofactor biosynthesis" evidence="1">
    <location>
        <begin position="11"/>
        <end position="98"/>
    </location>
</feature>
<comment type="caution">
    <text evidence="2">The sequence shown here is derived from an EMBL/GenBank/DDBJ whole genome shotgun (WGS) entry which is preliminary data.</text>
</comment>
<dbReference type="STRING" id="706434.HMPREF9429_01197"/>
<dbReference type="eggNOG" id="COG1433">
    <property type="taxonomic scope" value="Bacteria"/>
</dbReference>
<dbReference type="HOGENOM" id="CLU_104194_2_0_9"/>
<protein>
    <submittedName>
        <fullName evidence="2">Dinitrogenase iron-molybdenum cofactor</fullName>
    </submittedName>
</protein>
<evidence type="ECO:0000259" key="1">
    <source>
        <dbReference type="Pfam" id="PF02579"/>
    </source>
</evidence>
<evidence type="ECO:0000313" key="3">
    <source>
        <dbReference type="Proteomes" id="UP000003195"/>
    </source>
</evidence>
<name>E2ZC27_9FIRM</name>
<organism evidence="2 3">
    <name type="scientific">Megasphaera micronuciformis F0359</name>
    <dbReference type="NCBI Taxonomy" id="706434"/>
    <lineage>
        <taxon>Bacteria</taxon>
        <taxon>Bacillati</taxon>
        <taxon>Bacillota</taxon>
        <taxon>Negativicutes</taxon>
        <taxon>Veillonellales</taxon>
        <taxon>Veillonellaceae</taxon>
        <taxon>Megasphaera</taxon>
    </lineage>
</organism>
<dbReference type="InterPro" id="IPR036105">
    <property type="entry name" value="DiNase_FeMo-co_biosyn_sf"/>
</dbReference>
<evidence type="ECO:0000313" key="2">
    <source>
        <dbReference type="EMBL" id="EFQ04014.1"/>
    </source>
</evidence>
<dbReference type="Gene3D" id="3.30.420.130">
    <property type="entry name" value="Dinitrogenase iron-molybdenum cofactor biosynthesis domain"/>
    <property type="match status" value="1"/>
</dbReference>